<dbReference type="EMBL" id="KN837216">
    <property type="protein sequence ID" value="KIJ33193.1"/>
    <property type="molecule type" value="Genomic_DNA"/>
</dbReference>
<protein>
    <submittedName>
        <fullName evidence="2">Uncharacterized protein</fullName>
    </submittedName>
</protein>
<dbReference type="HOGENOM" id="CLU_2251759_0_0_1"/>
<dbReference type="AlphaFoldDB" id="A0A0C9TSD4"/>
<feature type="transmembrane region" description="Helical" evidence="1">
    <location>
        <begin position="83"/>
        <end position="103"/>
    </location>
</feature>
<sequence>MPVVTGQHIVVIAHALWLRDPISDKIKNQRLRGPPIRTEQFHLSPPNTVSTIHVLFHGVFLATTTQINTHAHGDRTACIQRHVYPVLTALLASWLTVLILHIFI</sequence>
<evidence type="ECO:0000313" key="2">
    <source>
        <dbReference type="EMBL" id="KIJ33193.1"/>
    </source>
</evidence>
<keyword evidence="3" id="KW-1185">Reference proteome</keyword>
<name>A0A0C9TSD4_SPHS4</name>
<dbReference type="Proteomes" id="UP000054279">
    <property type="component" value="Unassembled WGS sequence"/>
</dbReference>
<keyword evidence="1" id="KW-0472">Membrane</keyword>
<accession>A0A0C9TSD4</accession>
<organism evidence="2 3">
    <name type="scientific">Sphaerobolus stellatus (strain SS14)</name>
    <dbReference type="NCBI Taxonomy" id="990650"/>
    <lineage>
        <taxon>Eukaryota</taxon>
        <taxon>Fungi</taxon>
        <taxon>Dikarya</taxon>
        <taxon>Basidiomycota</taxon>
        <taxon>Agaricomycotina</taxon>
        <taxon>Agaricomycetes</taxon>
        <taxon>Phallomycetidae</taxon>
        <taxon>Geastrales</taxon>
        <taxon>Sphaerobolaceae</taxon>
        <taxon>Sphaerobolus</taxon>
    </lineage>
</organism>
<keyword evidence="1" id="KW-0812">Transmembrane</keyword>
<evidence type="ECO:0000313" key="3">
    <source>
        <dbReference type="Proteomes" id="UP000054279"/>
    </source>
</evidence>
<gene>
    <name evidence="2" type="ORF">M422DRAFT_264910</name>
</gene>
<reference evidence="2 3" key="1">
    <citation type="submission" date="2014-06" db="EMBL/GenBank/DDBJ databases">
        <title>Evolutionary Origins and Diversification of the Mycorrhizal Mutualists.</title>
        <authorList>
            <consortium name="DOE Joint Genome Institute"/>
            <consortium name="Mycorrhizal Genomics Consortium"/>
            <person name="Kohler A."/>
            <person name="Kuo A."/>
            <person name="Nagy L.G."/>
            <person name="Floudas D."/>
            <person name="Copeland A."/>
            <person name="Barry K.W."/>
            <person name="Cichocki N."/>
            <person name="Veneault-Fourrey C."/>
            <person name="LaButti K."/>
            <person name="Lindquist E.A."/>
            <person name="Lipzen A."/>
            <person name="Lundell T."/>
            <person name="Morin E."/>
            <person name="Murat C."/>
            <person name="Riley R."/>
            <person name="Ohm R."/>
            <person name="Sun H."/>
            <person name="Tunlid A."/>
            <person name="Henrissat B."/>
            <person name="Grigoriev I.V."/>
            <person name="Hibbett D.S."/>
            <person name="Martin F."/>
        </authorList>
    </citation>
    <scope>NUCLEOTIDE SEQUENCE [LARGE SCALE GENOMIC DNA]</scope>
    <source>
        <strain evidence="2 3">SS14</strain>
    </source>
</reference>
<evidence type="ECO:0000256" key="1">
    <source>
        <dbReference type="SAM" id="Phobius"/>
    </source>
</evidence>
<keyword evidence="1" id="KW-1133">Transmembrane helix</keyword>
<proteinExistence type="predicted"/>